<evidence type="ECO:0000313" key="2">
    <source>
        <dbReference type="EMBL" id="SVC46260.1"/>
    </source>
</evidence>
<feature type="domain" description="Thiol:disulfide interchange protein DsbD N-terminal" evidence="1">
    <location>
        <begin position="37"/>
        <end position="155"/>
    </location>
</feature>
<sequence>MKNINRTVRIIATGTLLLLAAVASAQPPQIQIETLVAADGATAGATLRTAIRVYLAPGFHVNSNKPLEDFLIPTALIPSPPDGITVTEITYPEAGLLEQKGAEIPLAVFEERFAIGVLLTLANDLPVGTYTVPGTLRYQACDETMCYMPTTATFDWGVRVWPEGATVTAQPSEVLDGIVFGGENAVVPSGGGAEFVVPAWEAPSVFETDDVVTMLHDFEILGTTGG</sequence>
<organism evidence="2">
    <name type="scientific">marine metagenome</name>
    <dbReference type="NCBI Taxonomy" id="408172"/>
    <lineage>
        <taxon>unclassified sequences</taxon>
        <taxon>metagenomes</taxon>
        <taxon>ecological metagenomes</taxon>
    </lineage>
</organism>
<dbReference type="InterPro" id="IPR036929">
    <property type="entry name" value="DsbDN_sf"/>
</dbReference>
<accession>A0A382MC95</accession>
<dbReference type="EMBL" id="UINC01092566">
    <property type="protein sequence ID" value="SVC46260.1"/>
    <property type="molecule type" value="Genomic_DNA"/>
</dbReference>
<dbReference type="Pfam" id="PF11412">
    <property type="entry name" value="DsbD_N"/>
    <property type="match status" value="1"/>
</dbReference>
<proteinExistence type="predicted"/>
<gene>
    <name evidence="2" type="ORF">METZ01_LOCUS299114</name>
</gene>
<protein>
    <recommendedName>
        <fullName evidence="1">Thiol:disulfide interchange protein DsbD N-terminal domain-containing protein</fullName>
    </recommendedName>
</protein>
<evidence type="ECO:0000259" key="1">
    <source>
        <dbReference type="Pfam" id="PF11412"/>
    </source>
</evidence>
<dbReference type="InterPro" id="IPR028250">
    <property type="entry name" value="DsbDN"/>
</dbReference>
<name>A0A382MC95_9ZZZZ</name>
<feature type="non-terminal residue" evidence="2">
    <location>
        <position position="226"/>
    </location>
</feature>
<dbReference type="AlphaFoldDB" id="A0A382MC95"/>
<reference evidence="2" key="1">
    <citation type="submission" date="2018-05" db="EMBL/GenBank/DDBJ databases">
        <authorList>
            <person name="Lanie J.A."/>
            <person name="Ng W.-L."/>
            <person name="Kazmierczak K.M."/>
            <person name="Andrzejewski T.M."/>
            <person name="Davidsen T.M."/>
            <person name="Wayne K.J."/>
            <person name="Tettelin H."/>
            <person name="Glass J.I."/>
            <person name="Rusch D."/>
            <person name="Podicherti R."/>
            <person name="Tsui H.-C.T."/>
            <person name="Winkler M.E."/>
        </authorList>
    </citation>
    <scope>NUCLEOTIDE SEQUENCE</scope>
</reference>
<dbReference type="Gene3D" id="2.60.40.1250">
    <property type="entry name" value="Thiol:disulfide interchange protein DsbD, N-terminal domain"/>
    <property type="match status" value="1"/>
</dbReference>